<dbReference type="eggNOG" id="COG3795">
    <property type="taxonomic scope" value="Bacteria"/>
</dbReference>
<reference evidence="3 4" key="1">
    <citation type="journal article" date="2014" name="Genome Announc.">
        <title>Genome Sequence and Methylome of Soil Bacterium Gemmatirosa kalamazoonensis KBS708T, a Member of the Rarely Cultivated Gemmatimonadetes Phylum.</title>
        <authorList>
            <person name="Debruyn J.M."/>
            <person name="Radosevich M."/>
            <person name="Wommack K.E."/>
            <person name="Polson S.W."/>
            <person name="Hauser L.J."/>
            <person name="Fawaz M.N."/>
            <person name="Korlach J."/>
            <person name="Tsai Y.C."/>
        </authorList>
    </citation>
    <scope>NUCLEOTIDE SEQUENCE [LARGE SCALE GENOMIC DNA]</scope>
    <source>
        <strain evidence="3 4">KBS708</strain>
    </source>
</reference>
<name>W0RDD1_9BACT</name>
<dbReference type="Pfam" id="PF03795">
    <property type="entry name" value="YCII"/>
    <property type="match status" value="1"/>
</dbReference>
<sequence>MRFLSIYKHAERNTPPTAEEMATMGALIEEGFKSGWLLGTEGCLPSALGARVRKTNGRVTVSDGPFTEAKEVVGGFALIRAGSKEEAVELCRRFLSVAGDGECELRQLYEMPASDAAQPA</sequence>
<dbReference type="InParanoid" id="W0RDD1"/>
<dbReference type="HOGENOM" id="CLU_130902_0_1_0"/>
<evidence type="ECO:0000256" key="1">
    <source>
        <dbReference type="ARBA" id="ARBA00007689"/>
    </source>
</evidence>
<evidence type="ECO:0000313" key="4">
    <source>
        <dbReference type="Proteomes" id="UP000019151"/>
    </source>
</evidence>
<dbReference type="RefSeq" id="WP_025410316.1">
    <property type="nucleotide sequence ID" value="NZ_CP007128.1"/>
</dbReference>
<dbReference type="OrthoDB" id="9807535at2"/>
<dbReference type="SUPFAM" id="SSF54909">
    <property type="entry name" value="Dimeric alpha+beta barrel"/>
    <property type="match status" value="1"/>
</dbReference>
<dbReference type="EMBL" id="CP007128">
    <property type="protein sequence ID" value="AHG88791.1"/>
    <property type="molecule type" value="Genomic_DNA"/>
</dbReference>
<dbReference type="PANTHER" id="PTHR35174">
    <property type="entry name" value="BLL7171 PROTEIN-RELATED"/>
    <property type="match status" value="1"/>
</dbReference>
<dbReference type="STRING" id="861299.J421_1254"/>
<proteinExistence type="inferred from homology"/>
<protein>
    <submittedName>
        <fullName evidence="3">YCII-related protein</fullName>
    </submittedName>
</protein>
<dbReference type="AlphaFoldDB" id="W0RDD1"/>
<dbReference type="InterPro" id="IPR005545">
    <property type="entry name" value="YCII"/>
</dbReference>
<dbReference type="InterPro" id="IPR011008">
    <property type="entry name" value="Dimeric_a/b-barrel"/>
</dbReference>
<dbReference type="Proteomes" id="UP000019151">
    <property type="component" value="Chromosome"/>
</dbReference>
<evidence type="ECO:0000313" key="3">
    <source>
        <dbReference type="EMBL" id="AHG88791.1"/>
    </source>
</evidence>
<evidence type="ECO:0000259" key="2">
    <source>
        <dbReference type="Pfam" id="PF03795"/>
    </source>
</evidence>
<dbReference type="Gene3D" id="3.30.70.1060">
    <property type="entry name" value="Dimeric alpha+beta barrel"/>
    <property type="match status" value="1"/>
</dbReference>
<comment type="similarity">
    <text evidence="1">Belongs to the YciI family.</text>
</comment>
<feature type="domain" description="YCII-related" evidence="2">
    <location>
        <begin position="1"/>
        <end position="110"/>
    </location>
</feature>
<dbReference type="PANTHER" id="PTHR35174:SF1">
    <property type="entry name" value="BLL0086 PROTEIN"/>
    <property type="match status" value="1"/>
</dbReference>
<gene>
    <name evidence="3" type="ORF">J421_1254</name>
</gene>
<accession>W0RDD1</accession>
<dbReference type="PATRIC" id="fig|861299.3.peg.1272"/>
<dbReference type="KEGG" id="gba:J421_1254"/>
<keyword evidence="4" id="KW-1185">Reference proteome</keyword>
<organism evidence="3 4">
    <name type="scientific">Gemmatirosa kalamazoonensis</name>
    <dbReference type="NCBI Taxonomy" id="861299"/>
    <lineage>
        <taxon>Bacteria</taxon>
        <taxon>Pseudomonadati</taxon>
        <taxon>Gemmatimonadota</taxon>
        <taxon>Gemmatimonadia</taxon>
        <taxon>Gemmatimonadales</taxon>
        <taxon>Gemmatimonadaceae</taxon>
        <taxon>Gemmatirosa</taxon>
    </lineage>
</organism>